<accession>A0A2S6GLV2</accession>
<dbReference type="SMART" id="SM00530">
    <property type="entry name" value="HTH_XRE"/>
    <property type="match status" value="1"/>
</dbReference>
<evidence type="ECO:0000259" key="2">
    <source>
        <dbReference type="PROSITE" id="PS50943"/>
    </source>
</evidence>
<sequence>MSPGDDSTGDDDRAVIAGLLRRVRARRGLSRAEVAARVPGVSEAMVRDYESRHRVPRPARLLRMLDAVGACPRSALPRPGDIVVSTRRLLEDPATPAHLAAWARLRSATGHVVVRVPGTAATRVTLDVLVGPEARAALTATDGGVSGPDQVRPRGGGAVREDPTS</sequence>
<dbReference type="InterPro" id="IPR010982">
    <property type="entry name" value="Lambda_DNA-bd_dom_sf"/>
</dbReference>
<evidence type="ECO:0000313" key="4">
    <source>
        <dbReference type="Proteomes" id="UP000239203"/>
    </source>
</evidence>
<dbReference type="GO" id="GO:0003677">
    <property type="term" value="F:DNA binding"/>
    <property type="evidence" value="ECO:0007669"/>
    <property type="project" value="InterPro"/>
</dbReference>
<dbReference type="PROSITE" id="PS50943">
    <property type="entry name" value="HTH_CROC1"/>
    <property type="match status" value="1"/>
</dbReference>
<dbReference type="Pfam" id="PF13560">
    <property type="entry name" value="HTH_31"/>
    <property type="match status" value="1"/>
</dbReference>
<feature type="domain" description="HTH cro/C1-type" evidence="2">
    <location>
        <begin position="20"/>
        <end position="76"/>
    </location>
</feature>
<keyword evidence="4" id="KW-1185">Reference proteome</keyword>
<protein>
    <submittedName>
        <fullName evidence="3">Transcriptional regulator with XRE-family HTH domain</fullName>
    </submittedName>
</protein>
<dbReference type="SUPFAM" id="SSF47413">
    <property type="entry name" value="lambda repressor-like DNA-binding domains"/>
    <property type="match status" value="1"/>
</dbReference>
<organism evidence="3 4">
    <name type="scientific">Actinokineospora auranticolor</name>
    <dbReference type="NCBI Taxonomy" id="155976"/>
    <lineage>
        <taxon>Bacteria</taxon>
        <taxon>Bacillati</taxon>
        <taxon>Actinomycetota</taxon>
        <taxon>Actinomycetes</taxon>
        <taxon>Pseudonocardiales</taxon>
        <taxon>Pseudonocardiaceae</taxon>
        <taxon>Actinokineospora</taxon>
    </lineage>
</organism>
<evidence type="ECO:0000256" key="1">
    <source>
        <dbReference type="SAM" id="MobiDB-lite"/>
    </source>
</evidence>
<dbReference type="CDD" id="cd00093">
    <property type="entry name" value="HTH_XRE"/>
    <property type="match status" value="1"/>
</dbReference>
<name>A0A2S6GLV2_9PSEU</name>
<evidence type="ECO:0000313" key="3">
    <source>
        <dbReference type="EMBL" id="PPK66214.1"/>
    </source>
</evidence>
<gene>
    <name evidence="3" type="ORF">CLV40_111178</name>
</gene>
<dbReference type="Gene3D" id="1.10.260.40">
    <property type="entry name" value="lambda repressor-like DNA-binding domains"/>
    <property type="match status" value="1"/>
</dbReference>
<comment type="caution">
    <text evidence="3">The sequence shown here is derived from an EMBL/GenBank/DDBJ whole genome shotgun (WGS) entry which is preliminary data.</text>
</comment>
<feature type="region of interest" description="Disordered" evidence="1">
    <location>
        <begin position="139"/>
        <end position="165"/>
    </location>
</feature>
<dbReference type="Proteomes" id="UP000239203">
    <property type="component" value="Unassembled WGS sequence"/>
</dbReference>
<dbReference type="AlphaFoldDB" id="A0A2S6GLV2"/>
<proteinExistence type="predicted"/>
<reference evidence="3 4" key="1">
    <citation type="submission" date="2018-02" db="EMBL/GenBank/DDBJ databases">
        <title>Genomic Encyclopedia of Archaeal and Bacterial Type Strains, Phase II (KMG-II): from individual species to whole genera.</title>
        <authorList>
            <person name="Goeker M."/>
        </authorList>
    </citation>
    <scope>NUCLEOTIDE SEQUENCE [LARGE SCALE GENOMIC DNA]</scope>
    <source>
        <strain evidence="3 4">YU 961-1</strain>
    </source>
</reference>
<dbReference type="InterPro" id="IPR001387">
    <property type="entry name" value="Cro/C1-type_HTH"/>
</dbReference>
<dbReference type="RefSeq" id="WP_104480682.1">
    <property type="nucleotide sequence ID" value="NZ_CP154825.1"/>
</dbReference>
<dbReference type="EMBL" id="PTIX01000011">
    <property type="protein sequence ID" value="PPK66214.1"/>
    <property type="molecule type" value="Genomic_DNA"/>
</dbReference>